<keyword evidence="3" id="KW-1052">Target cell membrane</keyword>
<feature type="repeat" description="ANK" evidence="6">
    <location>
        <begin position="362"/>
        <end position="394"/>
    </location>
</feature>
<dbReference type="GO" id="GO:0071546">
    <property type="term" value="C:pi-body"/>
    <property type="evidence" value="ECO:0007669"/>
    <property type="project" value="TreeGrafter"/>
</dbReference>
<dbReference type="GO" id="GO:0044218">
    <property type="term" value="C:other organism cell membrane"/>
    <property type="evidence" value="ECO:0007669"/>
    <property type="project" value="UniProtKB-KW"/>
</dbReference>
<keyword evidence="4" id="KW-0638">Presynaptic neurotoxin</keyword>
<dbReference type="Proteomes" id="UP000694867">
    <property type="component" value="Unplaced"/>
</dbReference>
<feature type="repeat" description="ANK" evidence="6">
    <location>
        <begin position="267"/>
        <end position="299"/>
    </location>
</feature>
<gene>
    <name evidence="9" type="primary">LOC100902660</name>
</gene>
<dbReference type="PANTHER" id="PTHR24157">
    <property type="entry name" value="ANKYRIN REPEAT, SAM AND BASIC LEUCINE ZIPPER DOMAIN-CONTAINING PROTEIN 1"/>
    <property type="match status" value="1"/>
</dbReference>
<dbReference type="PROSITE" id="PS50297">
    <property type="entry name" value="ANK_REP_REGION"/>
    <property type="match status" value="4"/>
</dbReference>
<keyword evidence="5" id="KW-1053">Target membrane</keyword>
<proteinExistence type="predicted"/>
<reference evidence="9" key="1">
    <citation type="submission" date="2025-08" db="UniProtKB">
        <authorList>
            <consortium name="RefSeq"/>
        </authorList>
    </citation>
    <scope>IDENTIFICATION</scope>
</reference>
<keyword evidence="4" id="KW-0800">Toxin</keyword>
<evidence type="ECO:0000256" key="5">
    <source>
        <dbReference type="ARBA" id="ARBA00023298"/>
    </source>
</evidence>
<dbReference type="SUPFAM" id="SSF48403">
    <property type="entry name" value="Ankyrin repeat"/>
    <property type="match status" value="1"/>
</dbReference>
<dbReference type="SMART" id="SM00248">
    <property type="entry name" value="ANK"/>
    <property type="match status" value="10"/>
</dbReference>
<dbReference type="GeneID" id="100902660"/>
<feature type="repeat" description="ANK" evidence="6">
    <location>
        <begin position="439"/>
        <end position="471"/>
    </location>
</feature>
<keyword evidence="4" id="KW-0528">Neurotoxin</keyword>
<feature type="compositionally biased region" description="Low complexity" evidence="7">
    <location>
        <begin position="27"/>
        <end position="37"/>
    </location>
</feature>
<dbReference type="PROSITE" id="PS50088">
    <property type="entry name" value="ANK_REPEAT"/>
    <property type="match status" value="7"/>
</dbReference>
<evidence type="ECO:0000256" key="6">
    <source>
        <dbReference type="PROSITE-ProRule" id="PRU00023"/>
    </source>
</evidence>
<evidence type="ECO:0000256" key="7">
    <source>
        <dbReference type="SAM" id="MobiDB-lite"/>
    </source>
</evidence>
<comment type="subcellular location">
    <subcellularLocation>
        <location evidence="1">Target cell membrane</location>
    </subcellularLocation>
</comment>
<dbReference type="GO" id="GO:0006887">
    <property type="term" value="P:exocytosis"/>
    <property type="evidence" value="ECO:0007669"/>
    <property type="project" value="UniProtKB-KW"/>
</dbReference>
<keyword evidence="5" id="KW-0472">Membrane</keyword>
<evidence type="ECO:0000256" key="3">
    <source>
        <dbReference type="ARBA" id="ARBA00022537"/>
    </source>
</evidence>
<evidence type="ECO:0000256" key="4">
    <source>
        <dbReference type="ARBA" id="ARBA00023028"/>
    </source>
</evidence>
<keyword evidence="2" id="KW-0268">Exocytosis</keyword>
<dbReference type="RefSeq" id="XP_003748019.1">
    <property type="nucleotide sequence ID" value="XM_003747971.1"/>
</dbReference>
<feature type="region of interest" description="Disordered" evidence="7">
    <location>
        <begin position="111"/>
        <end position="136"/>
    </location>
</feature>
<feature type="repeat" description="ANK" evidence="6">
    <location>
        <begin position="300"/>
        <end position="332"/>
    </location>
</feature>
<dbReference type="PRINTS" id="PR01415">
    <property type="entry name" value="ANKYRIN"/>
</dbReference>
<feature type="compositionally biased region" description="Basic and acidic residues" evidence="7">
    <location>
        <begin position="111"/>
        <end position="120"/>
    </location>
</feature>
<dbReference type="InterPro" id="IPR002110">
    <property type="entry name" value="Ankyrin_rpt"/>
</dbReference>
<dbReference type="Pfam" id="PF12796">
    <property type="entry name" value="Ank_2"/>
    <property type="match status" value="3"/>
</dbReference>
<evidence type="ECO:0000256" key="2">
    <source>
        <dbReference type="ARBA" id="ARBA00022483"/>
    </source>
</evidence>
<evidence type="ECO:0000256" key="1">
    <source>
        <dbReference type="ARBA" id="ARBA00004175"/>
    </source>
</evidence>
<protein>
    <submittedName>
        <fullName evidence="9">Ankyrin-1</fullName>
    </submittedName>
</protein>
<feature type="repeat" description="ANK" evidence="6">
    <location>
        <begin position="168"/>
        <end position="200"/>
    </location>
</feature>
<dbReference type="AlphaFoldDB" id="A0AAJ6QYI6"/>
<dbReference type="KEGG" id="goe:100902660"/>
<keyword evidence="6" id="KW-0040">ANK repeat</keyword>
<accession>A0AAJ6QYI6</accession>
<dbReference type="GO" id="GO:0044231">
    <property type="term" value="C:host cell presynaptic membrane"/>
    <property type="evidence" value="ECO:0007669"/>
    <property type="project" value="UniProtKB-KW"/>
</dbReference>
<dbReference type="Gene3D" id="1.25.40.20">
    <property type="entry name" value="Ankyrin repeat-containing domain"/>
    <property type="match status" value="3"/>
</dbReference>
<evidence type="ECO:0000313" key="8">
    <source>
        <dbReference type="Proteomes" id="UP000694867"/>
    </source>
</evidence>
<evidence type="ECO:0000313" key="9">
    <source>
        <dbReference type="RefSeq" id="XP_003748019.1"/>
    </source>
</evidence>
<organism evidence="8 9">
    <name type="scientific">Galendromus occidentalis</name>
    <name type="common">western predatory mite</name>
    <dbReference type="NCBI Taxonomy" id="34638"/>
    <lineage>
        <taxon>Eukaryota</taxon>
        <taxon>Metazoa</taxon>
        <taxon>Ecdysozoa</taxon>
        <taxon>Arthropoda</taxon>
        <taxon>Chelicerata</taxon>
        <taxon>Arachnida</taxon>
        <taxon>Acari</taxon>
        <taxon>Parasitiformes</taxon>
        <taxon>Mesostigmata</taxon>
        <taxon>Gamasina</taxon>
        <taxon>Phytoseioidea</taxon>
        <taxon>Phytoseiidae</taxon>
        <taxon>Typhlodrominae</taxon>
        <taxon>Galendromus</taxon>
    </lineage>
</organism>
<sequence>MPKTISSGEVELASSALFSNNMEKNSVESVTSRSSRSSHGREMPKTISSGEVELASSALFSNNMQKLSEVLHRAANPGLVVNSLISSGMTVLGQAVSTGNAEAVRICLREPSRGKDERTARSSSGSPRLKQNAAISPKACRDSVLCPQTRSSSFERRTRVDINRTDFFDRSPLHYAAELESSDILNLLIERGASVNSSDANCMTPLHVSVYRGRLTNVEILISNGARLSGKSIEKQTPLHMAASYGHLEICAALLRAGAQIDALDSSERTPLMLALQHKHLKIMKLLIDHGANVNAREIHGESPIVASVWANDAEVVDLLLRSGARNHPSDGLLQTAIYHHSPHMVKILLPYTPVPLPRNTVGETPQLVAIKEKQFDIFLILVNHGADLSIRSSISGETLLHILVETFAETFDLPLFRNFLKILVQLNFDLMDSETCVQGETALFMAVKSSKLKFSMLLVANGCDPNAGHAFTYKNIDVLRIARNKGSLELVRLLIDAGYDLRKGIEPLPLTVTPRDSPVEKFLADACRTPLALRKIARLSVRRLLKRPLEKSLRQISLPVMLKDFLQFSDHVELL</sequence>
<dbReference type="PANTHER" id="PTHR24157:SF3">
    <property type="entry name" value="ANKYRIN REPEAT, SAM AND BASIC LEUCINE ZIPPER DOMAIN-CONTAINING PROTEIN 1"/>
    <property type="match status" value="1"/>
</dbReference>
<feature type="repeat" description="ANK" evidence="6">
    <location>
        <begin position="201"/>
        <end position="233"/>
    </location>
</feature>
<keyword evidence="8" id="KW-1185">Reference proteome</keyword>
<dbReference type="InterPro" id="IPR036770">
    <property type="entry name" value="Ankyrin_rpt-contain_sf"/>
</dbReference>
<name>A0AAJ6QYI6_9ACAR</name>
<feature type="repeat" description="ANK" evidence="6">
    <location>
        <begin position="234"/>
        <end position="266"/>
    </location>
</feature>
<feature type="region of interest" description="Disordered" evidence="7">
    <location>
        <begin position="24"/>
        <end position="49"/>
    </location>
</feature>